<reference evidence="1" key="2">
    <citation type="submission" date="2015-07" db="EMBL/GenBank/DDBJ databases">
        <title>Plasmids, circular viruses and viroids from rat gut.</title>
        <authorList>
            <person name="Jorgensen T.J."/>
            <person name="Hansen M.A."/>
            <person name="Xu Z."/>
            <person name="Tabak M.A."/>
            <person name="Sorensen S.J."/>
            <person name="Hansen L.H."/>
        </authorList>
    </citation>
    <scope>NUCLEOTIDE SEQUENCE</scope>
    <source>
        <strain evidence="1">RGRH0533</strain>
    </source>
</reference>
<dbReference type="AlphaFoldDB" id="A0A0H5Q1A3"/>
<dbReference type="EMBL" id="LN853166">
    <property type="protein sequence ID" value="CRY95185.1"/>
    <property type="molecule type" value="Genomic_DNA"/>
</dbReference>
<reference evidence="1" key="1">
    <citation type="submission" date="2015-06" db="EMBL/GenBank/DDBJ databases">
        <authorList>
            <person name="Joergensen T."/>
        </authorList>
    </citation>
    <scope>NUCLEOTIDE SEQUENCE</scope>
    <source>
        <strain evidence="1">RGRH0533</strain>
    </source>
</reference>
<name>A0A0H5Q1A3_9ZZZZ</name>
<accession>A0A0H5Q1A3</accession>
<proteinExistence type="predicted"/>
<organism evidence="1">
    <name type="scientific">uncultured prokaryote</name>
    <dbReference type="NCBI Taxonomy" id="198431"/>
    <lineage>
        <taxon>unclassified sequences</taxon>
        <taxon>environmental samples</taxon>
    </lineage>
</organism>
<sequence length="149" mass="16050">MVLTRGNTGDPVRLISKVIARTVASRRTIRKATSVAEFELKDGLAVLATGGLQEVKRWENGKAVGPLLDEKTGKQIYKVGVLVTMAGKVTEQVVQVPLKEVPELEPLSKLVLVGPSISVRDFGEASYTLKARGLTKQTQQAQPTQGGQQ</sequence>
<evidence type="ECO:0000313" key="1">
    <source>
        <dbReference type="EMBL" id="CRY95185.1"/>
    </source>
</evidence>
<protein>
    <submittedName>
        <fullName evidence="1">Uncharacterized protein</fullName>
    </submittedName>
</protein>